<evidence type="ECO:0000259" key="5">
    <source>
        <dbReference type="PROSITE" id="PS51078"/>
    </source>
</evidence>
<evidence type="ECO:0000256" key="1">
    <source>
        <dbReference type="ARBA" id="ARBA00023015"/>
    </source>
</evidence>
<gene>
    <name evidence="6" type="ORF">GCM10009765_08540</name>
</gene>
<dbReference type="PROSITE" id="PS51077">
    <property type="entry name" value="HTH_ICLR"/>
    <property type="match status" value="1"/>
</dbReference>
<dbReference type="Proteomes" id="UP001500618">
    <property type="component" value="Unassembled WGS sequence"/>
</dbReference>
<dbReference type="SMART" id="SM00346">
    <property type="entry name" value="HTH_ICLR"/>
    <property type="match status" value="1"/>
</dbReference>
<organism evidence="6 7">
    <name type="scientific">Fodinicola feengrottensis</name>
    <dbReference type="NCBI Taxonomy" id="435914"/>
    <lineage>
        <taxon>Bacteria</taxon>
        <taxon>Bacillati</taxon>
        <taxon>Actinomycetota</taxon>
        <taxon>Actinomycetes</taxon>
        <taxon>Mycobacteriales</taxon>
        <taxon>Fodinicola</taxon>
    </lineage>
</organism>
<dbReference type="InterPro" id="IPR036388">
    <property type="entry name" value="WH-like_DNA-bd_sf"/>
</dbReference>
<dbReference type="InterPro" id="IPR014757">
    <property type="entry name" value="Tscrpt_reg_IclR_C"/>
</dbReference>
<dbReference type="RefSeq" id="WP_344307281.1">
    <property type="nucleotide sequence ID" value="NZ_BAAANY010000002.1"/>
</dbReference>
<evidence type="ECO:0000256" key="3">
    <source>
        <dbReference type="ARBA" id="ARBA00023163"/>
    </source>
</evidence>
<keyword evidence="3" id="KW-0804">Transcription</keyword>
<dbReference type="Gene3D" id="3.30.450.40">
    <property type="match status" value="2"/>
</dbReference>
<dbReference type="PANTHER" id="PTHR30136:SF24">
    <property type="entry name" value="HTH-TYPE TRANSCRIPTIONAL REPRESSOR ALLR"/>
    <property type="match status" value="1"/>
</dbReference>
<evidence type="ECO:0000256" key="2">
    <source>
        <dbReference type="ARBA" id="ARBA00023125"/>
    </source>
</evidence>
<name>A0ABN2FXH8_9ACTN</name>
<feature type="domain" description="IclR-ED" evidence="5">
    <location>
        <begin position="79"/>
        <end position="234"/>
    </location>
</feature>
<evidence type="ECO:0000313" key="7">
    <source>
        <dbReference type="Proteomes" id="UP001500618"/>
    </source>
</evidence>
<reference evidence="6 7" key="1">
    <citation type="journal article" date="2019" name="Int. J. Syst. Evol. Microbiol.">
        <title>The Global Catalogue of Microorganisms (GCM) 10K type strain sequencing project: providing services to taxonomists for standard genome sequencing and annotation.</title>
        <authorList>
            <consortium name="The Broad Institute Genomics Platform"/>
            <consortium name="The Broad Institute Genome Sequencing Center for Infectious Disease"/>
            <person name="Wu L."/>
            <person name="Ma J."/>
        </authorList>
    </citation>
    <scope>NUCLEOTIDE SEQUENCE [LARGE SCALE GENOMIC DNA]</scope>
    <source>
        <strain evidence="6 7">JCM 14718</strain>
    </source>
</reference>
<dbReference type="Pfam" id="PF09339">
    <property type="entry name" value="HTH_IclR"/>
    <property type="match status" value="1"/>
</dbReference>
<dbReference type="PANTHER" id="PTHR30136">
    <property type="entry name" value="HELIX-TURN-HELIX TRANSCRIPTIONAL REGULATOR, ICLR FAMILY"/>
    <property type="match status" value="1"/>
</dbReference>
<keyword evidence="2" id="KW-0238">DNA-binding</keyword>
<dbReference type="SUPFAM" id="SSF46785">
    <property type="entry name" value="Winged helix' DNA-binding domain"/>
    <property type="match status" value="1"/>
</dbReference>
<dbReference type="EMBL" id="BAAANY010000002">
    <property type="protein sequence ID" value="GAA1661324.1"/>
    <property type="molecule type" value="Genomic_DNA"/>
</dbReference>
<accession>A0ABN2FXH8</accession>
<dbReference type="InterPro" id="IPR036390">
    <property type="entry name" value="WH_DNA-bd_sf"/>
</dbReference>
<dbReference type="InterPro" id="IPR050707">
    <property type="entry name" value="HTH_MetabolicPath_Reg"/>
</dbReference>
<feature type="domain" description="HTH iclR-type" evidence="4">
    <location>
        <begin position="17"/>
        <end position="78"/>
    </location>
</feature>
<keyword evidence="1" id="KW-0805">Transcription regulation</keyword>
<dbReference type="SUPFAM" id="SSF55781">
    <property type="entry name" value="GAF domain-like"/>
    <property type="match status" value="1"/>
</dbReference>
<dbReference type="InterPro" id="IPR029016">
    <property type="entry name" value="GAF-like_dom_sf"/>
</dbReference>
<dbReference type="InterPro" id="IPR005471">
    <property type="entry name" value="Tscrpt_reg_IclR_N"/>
</dbReference>
<dbReference type="Gene3D" id="1.10.10.10">
    <property type="entry name" value="Winged helix-like DNA-binding domain superfamily/Winged helix DNA-binding domain"/>
    <property type="match status" value="1"/>
</dbReference>
<sequence length="234" mass="25038">MNTPGKPTPTEHAGAHSLTLERGLRVLKTLGDHPDGLSVSQLAQTLQTHRAGIYRLLGPLVEQRLVIRLENGRYVLGPGLIELASRVRSRLREVTVPILQRLADGLRATTALTLRDGDEAVVAAVLQPRSTDLHIAYRTGLRHPITVAASGIALLSGRPARPGERDTVTQARKAGYAISHGELLAGASGVGAPIQLPGREVDASISAVWVDDRDPHLAGREIVKAARQITYELG</sequence>
<evidence type="ECO:0000313" key="6">
    <source>
        <dbReference type="EMBL" id="GAA1661324.1"/>
    </source>
</evidence>
<keyword evidence="7" id="KW-1185">Reference proteome</keyword>
<protein>
    <submittedName>
        <fullName evidence="6">Helix-turn-helix domain-containing protein</fullName>
    </submittedName>
</protein>
<comment type="caution">
    <text evidence="6">The sequence shown here is derived from an EMBL/GenBank/DDBJ whole genome shotgun (WGS) entry which is preliminary data.</text>
</comment>
<proteinExistence type="predicted"/>
<evidence type="ECO:0000259" key="4">
    <source>
        <dbReference type="PROSITE" id="PS51077"/>
    </source>
</evidence>
<dbReference type="PROSITE" id="PS51078">
    <property type="entry name" value="ICLR_ED"/>
    <property type="match status" value="1"/>
</dbReference>